<feature type="transmembrane region" description="Helical" evidence="9">
    <location>
        <begin position="87"/>
        <end position="106"/>
    </location>
</feature>
<keyword evidence="8" id="KW-0902">Two-component regulatory system</keyword>
<evidence type="ECO:0000256" key="4">
    <source>
        <dbReference type="ARBA" id="ARBA00022679"/>
    </source>
</evidence>
<dbReference type="Gene3D" id="1.20.5.1930">
    <property type="match status" value="1"/>
</dbReference>
<dbReference type="Pfam" id="PF23539">
    <property type="entry name" value="DUF7134"/>
    <property type="match status" value="1"/>
</dbReference>
<dbReference type="EMBL" id="FNKH01000002">
    <property type="protein sequence ID" value="SDQ70722.1"/>
    <property type="molecule type" value="Genomic_DNA"/>
</dbReference>
<accession>A0A1H1D2S0</accession>
<dbReference type="CDD" id="cd16917">
    <property type="entry name" value="HATPase_UhpB-NarQ-NarX-like"/>
    <property type="match status" value="1"/>
</dbReference>
<dbReference type="InterPro" id="IPR011712">
    <property type="entry name" value="Sig_transdc_His_kin_sub3_dim/P"/>
</dbReference>
<evidence type="ECO:0000259" key="11">
    <source>
        <dbReference type="Pfam" id="PF07730"/>
    </source>
</evidence>
<dbReference type="AlphaFoldDB" id="A0A1H1D2S0"/>
<keyword evidence="7" id="KW-0067">ATP-binding</keyword>
<evidence type="ECO:0000256" key="8">
    <source>
        <dbReference type="ARBA" id="ARBA00023012"/>
    </source>
</evidence>
<evidence type="ECO:0000313" key="13">
    <source>
        <dbReference type="EMBL" id="SDQ70722.1"/>
    </source>
</evidence>
<evidence type="ECO:0000313" key="14">
    <source>
        <dbReference type="Proteomes" id="UP000181917"/>
    </source>
</evidence>
<feature type="domain" description="Signal transduction histidine kinase subgroup 3 dimerisation and phosphoacceptor" evidence="11">
    <location>
        <begin position="212"/>
        <end position="277"/>
    </location>
</feature>
<dbReference type="PANTHER" id="PTHR24421:SF10">
    <property type="entry name" value="NITRATE_NITRITE SENSOR PROTEIN NARQ"/>
    <property type="match status" value="1"/>
</dbReference>
<dbReference type="GO" id="GO:0005524">
    <property type="term" value="F:ATP binding"/>
    <property type="evidence" value="ECO:0007669"/>
    <property type="project" value="UniProtKB-KW"/>
</dbReference>
<dbReference type="EC" id="2.7.13.3" evidence="2"/>
<keyword evidence="9" id="KW-0472">Membrane</keyword>
<dbReference type="KEGG" id="acry:AC20117_06260"/>
<evidence type="ECO:0000256" key="3">
    <source>
        <dbReference type="ARBA" id="ARBA00022553"/>
    </source>
</evidence>
<dbReference type="GO" id="GO:0046983">
    <property type="term" value="F:protein dimerization activity"/>
    <property type="evidence" value="ECO:0007669"/>
    <property type="project" value="InterPro"/>
</dbReference>
<evidence type="ECO:0000256" key="5">
    <source>
        <dbReference type="ARBA" id="ARBA00022741"/>
    </source>
</evidence>
<name>A0A1H1D2S0_9MICC</name>
<evidence type="ECO:0000256" key="9">
    <source>
        <dbReference type="SAM" id="Phobius"/>
    </source>
</evidence>
<dbReference type="Proteomes" id="UP000181917">
    <property type="component" value="Unassembled WGS sequence"/>
</dbReference>
<dbReference type="InterPro" id="IPR055558">
    <property type="entry name" value="DUF7134"/>
</dbReference>
<dbReference type="InterPro" id="IPR003594">
    <property type="entry name" value="HATPase_dom"/>
</dbReference>
<keyword evidence="4" id="KW-0808">Transferase</keyword>
<evidence type="ECO:0000259" key="12">
    <source>
        <dbReference type="Pfam" id="PF23539"/>
    </source>
</evidence>
<dbReference type="InterPro" id="IPR050482">
    <property type="entry name" value="Sensor_HK_TwoCompSys"/>
</dbReference>
<feature type="domain" description="Histidine kinase/HSP90-like ATPase" evidence="10">
    <location>
        <begin position="324"/>
        <end position="409"/>
    </location>
</feature>
<dbReference type="SUPFAM" id="SSF55874">
    <property type="entry name" value="ATPase domain of HSP90 chaperone/DNA topoisomerase II/histidine kinase"/>
    <property type="match status" value="1"/>
</dbReference>
<dbReference type="Pfam" id="PF07730">
    <property type="entry name" value="HisKA_3"/>
    <property type="match status" value="1"/>
</dbReference>
<evidence type="ECO:0000259" key="10">
    <source>
        <dbReference type="Pfam" id="PF02518"/>
    </source>
</evidence>
<keyword evidence="6 13" id="KW-0418">Kinase</keyword>
<dbReference type="GO" id="GO:0000155">
    <property type="term" value="F:phosphorelay sensor kinase activity"/>
    <property type="evidence" value="ECO:0007669"/>
    <property type="project" value="InterPro"/>
</dbReference>
<keyword evidence="3" id="KW-0597">Phosphoprotein</keyword>
<feature type="domain" description="DUF7134" evidence="12">
    <location>
        <begin position="32"/>
        <end position="156"/>
    </location>
</feature>
<feature type="transmembrane region" description="Helical" evidence="9">
    <location>
        <begin position="126"/>
        <end position="146"/>
    </location>
</feature>
<dbReference type="PANTHER" id="PTHR24421">
    <property type="entry name" value="NITRATE/NITRITE SENSOR PROTEIN NARX-RELATED"/>
    <property type="match status" value="1"/>
</dbReference>
<keyword evidence="9" id="KW-1133">Transmembrane helix</keyword>
<organism evidence="13 14">
    <name type="scientific">Crystallibacter crystallopoietes</name>
    <dbReference type="NCBI Taxonomy" id="37928"/>
    <lineage>
        <taxon>Bacteria</taxon>
        <taxon>Bacillati</taxon>
        <taxon>Actinomycetota</taxon>
        <taxon>Actinomycetes</taxon>
        <taxon>Micrococcales</taxon>
        <taxon>Micrococcaceae</taxon>
        <taxon>Crystallibacter</taxon>
    </lineage>
</organism>
<dbReference type="STRING" id="37928.SAMN04489742_2229"/>
<dbReference type="InterPro" id="IPR036890">
    <property type="entry name" value="HATPase_C_sf"/>
</dbReference>
<dbReference type="RefSeq" id="WP_074700458.1">
    <property type="nucleotide sequence ID" value="NZ_CP018863.1"/>
</dbReference>
<feature type="transmembrane region" description="Helical" evidence="9">
    <location>
        <begin position="167"/>
        <end position="187"/>
    </location>
</feature>
<dbReference type="Gene3D" id="3.30.565.10">
    <property type="entry name" value="Histidine kinase-like ATPase, C-terminal domain"/>
    <property type="match status" value="1"/>
</dbReference>
<proteinExistence type="predicted"/>
<dbReference type="GO" id="GO:0016020">
    <property type="term" value="C:membrane"/>
    <property type="evidence" value="ECO:0007669"/>
    <property type="project" value="InterPro"/>
</dbReference>
<keyword evidence="14" id="KW-1185">Reference proteome</keyword>
<keyword evidence="5" id="KW-0547">Nucleotide-binding</keyword>
<reference evidence="13 14" key="1">
    <citation type="submission" date="2016-10" db="EMBL/GenBank/DDBJ databases">
        <authorList>
            <person name="de Groot N.N."/>
        </authorList>
    </citation>
    <scope>NUCLEOTIDE SEQUENCE [LARGE SCALE GENOMIC DNA]</scope>
    <source>
        <strain evidence="13 14">DSM 20117</strain>
    </source>
</reference>
<dbReference type="Pfam" id="PF02518">
    <property type="entry name" value="HATPase_c"/>
    <property type="match status" value="1"/>
</dbReference>
<comment type="catalytic activity">
    <reaction evidence="1">
        <text>ATP + protein L-histidine = ADP + protein N-phospho-L-histidine.</text>
        <dbReference type="EC" id="2.7.13.3"/>
    </reaction>
</comment>
<protein>
    <recommendedName>
        <fullName evidence="2">histidine kinase</fullName>
        <ecNumber evidence="2">2.7.13.3</ecNumber>
    </recommendedName>
</protein>
<evidence type="ECO:0000256" key="6">
    <source>
        <dbReference type="ARBA" id="ARBA00022777"/>
    </source>
</evidence>
<dbReference type="OrthoDB" id="227596at2"/>
<keyword evidence="9" id="KW-0812">Transmembrane</keyword>
<sequence length="419" mass="44875">MSTQTSAREAAERTAAVSFAEISSKRRGPFRRYFHAHPVAMDWLLVVANFLFGLGNAIYSIGIGEWLPLILLLGACTALVFRRHFPWLVLAAIVVGDVLTVLFTSTGSSSIGMWLAIYTVATTVRALHALVAAVLAGAPLLVAMAFKMPAEIAESIASGELPPYIGLISGVVILLFNVIAAGIGITVRRDRQHEEELRRWAADNALLASANERTRIAREMHDVVAHSLSVMIALSDGAAVVVKKDPGRAADVLDQLSVTGRTALADMRRVLGVLRDDAQPAAPLEPAGSELMELIEGFRAAGLPLRVVTSGPVLPEDRNFKLTVFRIVQESLTNVLRYARGLSEVKVDITRAGSVVNIRVTDDGHAPASVKSLGAGQGITGMRERAAIYHGTVDCGPRPNGGWMVEATLYWPGEEPAHG</sequence>
<evidence type="ECO:0000256" key="7">
    <source>
        <dbReference type="ARBA" id="ARBA00022840"/>
    </source>
</evidence>
<gene>
    <name evidence="13" type="ORF">SAMN04489742_2229</name>
</gene>
<evidence type="ECO:0000256" key="1">
    <source>
        <dbReference type="ARBA" id="ARBA00000085"/>
    </source>
</evidence>
<evidence type="ECO:0000256" key="2">
    <source>
        <dbReference type="ARBA" id="ARBA00012438"/>
    </source>
</evidence>